<reference evidence="1 2" key="1">
    <citation type="submission" date="2020-08" db="EMBL/GenBank/DDBJ databases">
        <title>Genomic Encyclopedia of Type Strains, Phase IV (KMG-IV): sequencing the most valuable type-strain genomes for metagenomic binning, comparative biology and taxonomic classification.</title>
        <authorList>
            <person name="Goeker M."/>
        </authorList>
    </citation>
    <scope>NUCLEOTIDE SEQUENCE [LARGE SCALE GENOMIC DNA]</scope>
    <source>
        <strain evidence="1 2">DSM 102850</strain>
    </source>
</reference>
<dbReference type="GO" id="GO:0005840">
    <property type="term" value="C:ribosome"/>
    <property type="evidence" value="ECO:0007669"/>
    <property type="project" value="UniProtKB-KW"/>
</dbReference>
<dbReference type="EMBL" id="JACHOB010000003">
    <property type="protein sequence ID" value="MBB4659328.1"/>
    <property type="molecule type" value="Genomic_DNA"/>
</dbReference>
<evidence type="ECO:0000313" key="1">
    <source>
        <dbReference type="EMBL" id="MBB4659328.1"/>
    </source>
</evidence>
<evidence type="ECO:0000313" key="2">
    <source>
        <dbReference type="Proteomes" id="UP000563524"/>
    </source>
</evidence>
<keyword evidence="2" id="KW-1185">Reference proteome</keyword>
<keyword evidence="1" id="KW-0687">Ribonucleoprotein</keyword>
<keyword evidence="1" id="KW-0689">Ribosomal protein</keyword>
<dbReference type="AlphaFoldDB" id="A0A840I584"/>
<protein>
    <submittedName>
        <fullName evidence="1">Ribosomal protein S11</fullName>
    </submittedName>
</protein>
<comment type="caution">
    <text evidence="1">The sequence shown here is derived from an EMBL/GenBank/DDBJ whole genome shotgun (WGS) entry which is preliminary data.</text>
</comment>
<dbReference type="RefSeq" id="WP_183817806.1">
    <property type="nucleotide sequence ID" value="NZ_JACHOB010000003.1"/>
</dbReference>
<proteinExistence type="predicted"/>
<accession>A0A840I584</accession>
<organism evidence="1 2">
    <name type="scientific">Parvularcula dongshanensis</name>
    <dbReference type="NCBI Taxonomy" id="1173995"/>
    <lineage>
        <taxon>Bacteria</taxon>
        <taxon>Pseudomonadati</taxon>
        <taxon>Pseudomonadota</taxon>
        <taxon>Alphaproteobacteria</taxon>
        <taxon>Parvularculales</taxon>
        <taxon>Parvularculaceae</taxon>
        <taxon>Parvularcula</taxon>
    </lineage>
</organism>
<name>A0A840I584_9PROT</name>
<gene>
    <name evidence="1" type="ORF">GGQ59_001853</name>
</gene>
<sequence>MSEMHPAPNHSTGAAESFGPPSLPDAYACGAINARHAAREAMALAAHRVRMSGGKGSLAARRALALADVAVHEAITRLIEGGER</sequence>
<dbReference type="Proteomes" id="UP000563524">
    <property type="component" value="Unassembled WGS sequence"/>
</dbReference>